<evidence type="ECO:0000313" key="2">
    <source>
        <dbReference type="EMBL" id="CUN26163.1"/>
    </source>
</evidence>
<keyword evidence="1" id="KW-0175">Coiled coil</keyword>
<organism evidence="2 3">
    <name type="scientific">Dorea longicatena</name>
    <dbReference type="NCBI Taxonomy" id="88431"/>
    <lineage>
        <taxon>Bacteria</taxon>
        <taxon>Bacillati</taxon>
        <taxon>Bacillota</taxon>
        <taxon>Clostridia</taxon>
        <taxon>Lachnospirales</taxon>
        <taxon>Lachnospiraceae</taxon>
        <taxon>Dorea</taxon>
    </lineage>
</organism>
<dbReference type="EMBL" id="CYXO01000028">
    <property type="protein sequence ID" value="CUN26163.1"/>
    <property type="molecule type" value="Genomic_DNA"/>
</dbReference>
<reference evidence="2 3" key="1">
    <citation type="submission" date="2015-09" db="EMBL/GenBank/DDBJ databases">
        <authorList>
            <consortium name="Pathogen Informatics"/>
        </authorList>
    </citation>
    <scope>NUCLEOTIDE SEQUENCE [LARGE SCALE GENOMIC DNA]</scope>
    <source>
        <strain evidence="2 3">2789STDY5834961</strain>
    </source>
</reference>
<evidence type="ECO:0000256" key="1">
    <source>
        <dbReference type="SAM" id="Coils"/>
    </source>
</evidence>
<gene>
    <name evidence="2" type="ORF">ERS852573_02966</name>
</gene>
<protein>
    <submittedName>
        <fullName evidence="2">Uncharacterized protein</fullName>
    </submittedName>
</protein>
<accession>A0A173VG67</accession>
<evidence type="ECO:0000313" key="3">
    <source>
        <dbReference type="Proteomes" id="UP000095597"/>
    </source>
</evidence>
<proteinExistence type="predicted"/>
<dbReference type="Proteomes" id="UP000095597">
    <property type="component" value="Unassembled WGS sequence"/>
</dbReference>
<dbReference type="AlphaFoldDB" id="A0A173VG67"/>
<sequence>MILTTPDVNVVLMDFPSKKGNEMVVPNEDGSYTILINAGLNYESQLKAYEHAMSHITNDDFLKGNVQEIEYYAHHPHKDPEPAQIYLDRIKQLQAERRRLKKLIARDQKRVEFIQEHCDMFHRAEHHYLYGDDL</sequence>
<feature type="coiled-coil region" evidence="1">
    <location>
        <begin position="83"/>
        <end position="110"/>
    </location>
</feature>
<name>A0A173VG67_9FIRM</name>